<protein>
    <submittedName>
        <fullName evidence="2">Uncharacterized protein</fullName>
    </submittedName>
</protein>
<evidence type="ECO:0000313" key="3">
    <source>
        <dbReference type="Proteomes" id="UP000694408"/>
    </source>
</evidence>
<accession>A0A8C5JNL9</accession>
<evidence type="ECO:0000256" key="1">
    <source>
        <dbReference type="SAM" id="MobiDB-lite"/>
    </source>
</evidence>
<feature type="compositionally biased region" description="Low complexity" evidence="1">
    <location>
        <begin position="1"/>
        <end position="11"/>
    </location>
</feature>
<reference evidence="2" key="1">
    <citation type="submission" date="2025-08" db="UniProtKB">
        <authorList>
            <consortium name="Ensembl"/>
        </authorList>
    </citation>
    <scope>IDENTIFICATION</scope>
</reference>
<reference evidence="2" key="2">
    <citation type="submission" date="2025-09" db="UniProtKB">
        <authorList>
            <consortium name="Ensembl"/>
        </authorList>
    </citation>
    <scope>IDENTIFICATION</scope>
</reference>
<dbReference type="AlphaFoldDB" id="A0A8C5JNL9"/>
<dbReference type="Proteomes" id="UP000694408">
    <property type="component" value="Unplaced"/>
</dbReference>
<sequence length="138" mass="15434">PSSAALPAARPGRGGHTDGNPTLNHTDKWVLERREHSCWFMSETSGSPRQTLAHSAQTWRRLCVAVPAQPPGTGALGFRSCPSMRLCISEYKQPLEQKLKIKLLGRKQVKHLDKTSWDRYFLSMSCHPYQSCSASEVL</sequence>
<dbReference type="Ensembl" id="ENSJHYT00000026631.1">
    <property type="protein sequence ID" value="ENSJHYP00000022069.1"/>
    <property type="gene ID" value="ENSJHYG00000016652.1"/>
</dbReference>
<proteinExistence type="predicted"/>
<evidence type="ECO:0000313" key="2">
    <source>
        <dbReference type="Ensembl" id="ENSJHYP00000022069.1"/>
    </source>
</evidence>
<organism evidence="2 3">
    <name type="scientific">Junco hyemalis</name>
    <name type="common">Dark-eyed junco</name>
    <dbReference type="NCBI Taxonomy" id="40217"/>
    <lineage>
        <taxon>Eukaryota</taxon>
        <taxon>Metazoa</taxon>
        <taxon>Chordata</taxon>
        <taxon>Craniata</taxon>
        <taxon>Vertebrata</taxon>
        <taxon>Euteleostomi</taxon>
        <taxon>Archelosauria</taxon>
        <taxon>Archosauria</taxon>
        <taxon>Dinosauria</taxon>
        <taxon>Saurischia</taxon>
        <taxon>Theropoda</taxon>
        <taxon>Coelurosauria</taxon>
        <taxon>Aves</taxon>
        <taxon>Neognathae</taxon>
        <taxon>Neoaves</taxon>
        <taxon>Telluraves</taxon>
        <taxon>Australaves</taxon>
        <taxon>Passeriformes</taxon>
        <taxon>Passerellidae</taxon>
        <taxon>Junco</taxon>
    </lineage>
</organism>
<keyword evidence="3" id="KW-1185">Reference proteome</keyword>
<feature type="region of interest" description="Disordered" evidence="1">
    <location>
        <begin position="1"/>
        <end position="24"/>
    </location>
</feature>
<name>A0A8C5JNL9_JUNHY</name>